<organism evidence="15 16">
    <name type="scientific">Candidatus Fimadaptatus faecigallinarum</name>
    <dbReference type="NCBI Taxonomy" id="2840814"/>
    <lineage>
        <taxon>Bacteria</taxon>
        <taxon>Bacillati</taxon>
        <taxon>Bacillota</taxon>
        <taxon>Clostridia</taxon>
        <taxon>Eubacteriales</taxon>
        <taxon>Candidatus Fimadaptatus</taxon>
    </lineage>
</organism>
<dbReference type="InterPro" id="IPR003265">
    <property type="entry name" value="HhH-GPD_domain"/>
</dbReference>
<comment type="catalytic activity">
    <reaction evidence="12">
        <text>2'-deoxyribonucleotide-(2'-deoxyribose 5'-phosphate)-2'-deoxyribonucleotide-DNA = a 3'-end 2'-deoxyribonucleotide-(2,3-dehydro-2,3-deoxyribose 5'-phosphate)-DNA + a 5'-end 5'-phospho-2'-deoxyribonucleoside-DNA + H(+)</text>
        <dbReference type="Rhea" id="RHEA:66592"/>
        <dbReference type="Rhea" id="RHEA-COMP:13180"/>
        <dbReference type="Rhea" id="RHEA-COMP:16897"/>
        <dbReference type="Rhea" id="RHEA-COMP:17067"/>
        <dbReference type="ChEBI" id="CHEBI:15378"/>
        <dbReference type="ChEBI" id="CHEBI:136412"/>
        <dbReference type="ChEBI" id="CHEBI:157695"/>
        <dbReference type="ChEBI" id="CHEBI:167181"/>
        <dbReference type="EC" id="4.2.99.18"/>
    </reaction>
</comment>
<dbReference type="EC" id="4.2.99.18" evidence="12"/>
<comment type="cofactor">
    <cofactor evidence="12">
        <name>[4Fe-4S] cluster</name>
        <dbReference type="ChEBI" id="CHEBI:49883"/>
    </cofactor>
    <text evidence="12">Binds 1 [4Fe-4S] cluster.</text>
</comment>
<comment type="similarity">
    <text evidence="1 12">Belongs to the Nth/MutY family.</text>
</comment>
<keyword evidence="10 12" id="KW-0456">Lyase</keyword>
<dbReference type="EMBL" id="DVNK01000034">
    <property type="protein sequence ID" value="HIU46641.1"/>
    <property type="molecule type" value="Genomic_DNA"/>
</dbReference>
<dbReference type="InterPro" id="IPR000445">
    <property type="entry name" value="HhH_motif"/>
</dbReference>
<keyword evidence="11 12" id="KW-0326">Glycosidase</keyword>
<feature type="binding site" evidence="12">
    <location>
        <position position="189"/>
    </location>
    <ligand>
        <name>[4Fe-4S] cluster</name>
        <dbReference type="ChEBI" id="CHEBI:49883"/>
    </ligand>
</feature>
<feature type="domain" description="Helix-hairpin-helix DNA-binding motif class 1" evidence="13">
    <location>
        <begin position="111"/>
        <end position="130"/>
    </location>
</feature>
<dbReference type="SMART" id="SM00278">
    <property type="entry name" value="HhH1"/>
    <property type="match status" value="1"/>
</dbReference>
<dbReference type="InterPro" id="IPR003583">
    <property type="entry name" value="Hlx-hairpin-Hlx_DNA-bd_motif"/>
</dbReference>
<keyword evidence="15" id="KW-0255">Endonuclease</keyword>
<dbReference type="HAMAP" id="MF_00942">
    <property type="entry name" value="Nth"/>
    <property type="match status" value="1"/>
</dbReference>
<dbReference type="InterPro" id="IPR004036">
    <property type="entry name" value="Endonuclease-III-like_CS2"/>
</dbReference>
<dbReference type="Gene3D" id="1.10.1670.10">
    <property type="entry name" value="Helix-hairpin-Helix base-excision DNA repair enzymes (C-terminal)"/>
    <property type="match status" value="1"/>
</dbReference>
<evidence type="ECO:0000259" key="13">
    <source>
        <dbReference type="SMART" id="SM00278"/>
    </source>
</evidence>
<evidence type="ECO:0000256" key="11">
    <source>
        <dbReference type="ARBA" id="ARBA00023295"/>
    </source>
</evidence>
<keyword evidence="7 12" id="KW-0411">Iron-sulfur</keyword>
<evidence type="ECO:0000256" key="7">
    <source>
        <dbReference type="ARBA" id="ARBA00023014"/>
    </source>
</evidence>
<evidence type="ECO:0000256" key="3">
    <source>
        <dbReference type="ARBA" id="ARBA00022723"/>
    </source>
</evidence>
<evidence type="ECO:0000256" key="5">
    <source>
        <dbReference type="ARBA" id="ARBA00022801"/>
    </source>
</evidence>
<dbReference type="GO" id="GO:0006285">
    <property type="term" value="P:base-excision repair, AP site formation"/>
    <property type="evidence" value="ECO:0007669"/>
    <property type="project" value="TreeGrafter"/>
</dbReference>
<dbReference type="Pfam" id="PF10576">
    <property type="entry name" value="EndIII_4Fe-2S"/>
    <property type="match status" value="1"/>
</dbReference>
<keyword evidence="9 12" id="KW-0234">DNA repair</keyword>
<dbReference type="CDD" id="cd00056">
    <property type="entry name" value="ENDO3c"/>
    <property type="match status" value="1"/>
</dbReference>
<evidence type="ECO:0000256" key="9">
    <source>
        <dbReference type="ARBA" id="ARBA00023204"/>
    </source>
</evidence>
<dbReference type="InterPro" id="IPR005759">
    <property type="entry name" value="Nth"/>
</dbReference>
<dbReference type="InterPro" id="IPR011257">
    <property type="entry name" value="DNA_glycosylase"/>
</dbReference>
<dbReference type="Pfam" id="PF00633">
    <property type="entry name" value="HHH"/>
    <property type="match status" value="1"/>
</dbReference>
<keyword evidence="3 12" id="KW-0479">Metal-binding</keyword>
<evidence type="ECO:0000256" key="6">
    <source>
        <dbReference type="ARBA" id="ARBA00023004"/>
    </source>
</evidence>
<name>A0A9D1S4J9_9FIRM</name>
<keyword evidence="5 12" id="KW-0378">Hydrolase</keyword>
<comment type="function">
    <text evidence="12">DNA repair enzyme that has both DNA N-glycosylase activity and AP-lyase activity. The DNA N-glycosylase activity releases various damaged pyrimidines from DNA by cleaving the N-glycosidic bond, leaving an AP (apurinic/apyrimidinic) site. The AP-lyase activity cleaves the phosphodiester bond 3' to the AP site by a beta-elimination, leaving a 3'-terminal unsaturated sugar and a product with a terminal 5'-phosphate.</text>
</comment>
<dbReference type="Gene3D" id="1.10.340.30">
    <property type="entry name" value="Hypothetical protein, domain 2"/>
    <property type="match status" value="1"/>
</dbReference>
<dbReference type="SUPFAM" id="SSF48150">
    <property type="entry name" value="DNA-glycosylase"/>
    <property type="match status" value="1"/>
</dbReference>
<dbReference type="GO" id="GO:0140078">
    <property type="term" value="F:class I DNA-(apurinic or apyrimidinic site) endonuclease activity"/>
    <property type="evidence" value="ECO:0007669"/>
    <property type="project" value="UniProtKB-EC"/>
</dbReference>
<accession>A0A9D1S4J9</accession>
<evidence type="ECO:0000256" key="8">
    <source>
        <dbReference type="ARBA" id="ARBA00023125"/>
    </source>
</evidence>
<protein>
    <recommendedName>
        <fullName evidence="12">Endonuclease III</fullName>
        <ecNumber evidence="12">4.2.99.18</ecNumber>
    </recommendedName>
    <alternativeName>
        <fullName evidence="12">DNA-(apurinic or apyrimidinic site) lyase</fullName>
    </alternativeName>
</protein>
<evidence type="ECO:0000256" key="12">
    <source>
        <dbReference type="HAMAP-Rule" id="MF_00942"/>
    </source>
</evidence>
<sequence>MQMDAQTVLNVLAELEELYPQAGAELNFTNPYETVVATVLAAQCTDKRVNMVTARLFPKYPDARAMAQLTPEELEPMIQECGLYHNKARNIVELSRMLVREYDGRVPDTREELMRLPGVGRKTANVVLANAFGKPAFAVDTHVFRVSNRIGLAHADNVEKTEQQLMEAVPMERWSHTHHLLIWHGRRCCTARKPACERCPIVECEYRNAAARE</sequence>
<feature type="domain" description="HhH-GPD" evidence="14">
    <location>
        <begin position="40"/>
        <end position="187"/>
    </location>
</feature>
<dbReference type="GO" id="GO:0003677">
    <property type="term" value="F:DNA binding"/>
    <property type="evidence" value="ECO:0007669"/>
    <property type="project" value="UniProtKB-UniRule"/>
</dbReference>
<reference evidence="15" key="2">
    <citation type="journal article" date="2021" name="PeerJ">
        <title>Extensive microbial diversity within the chicken gut microbiome revealed by metagenomics and culture.</title>
        <authorList>
            <person name="Gilroy R."/>
            <person name="Ravi A."/>
            <person name="Getino M."/>
            <person name="Pursley I."/>
            <person name="Horton D.L."/>
            <person name="Alikhan N.F."/>
            <person name="Baker D."/>
            <person name="Gharbi K."/>
            <person name="Hall N."/>
            <person name="Watson M."/>
            <person name="Adriaenssens E.M."/>
            <person name="Foster-Nyarko E."/>
            <person name="Jarju S."/>
            <person name="Secka A."/>
            <person name="Antonio M."/>
            <person name="Oren A."/>
            <person name="Chaudhuri R.R."/>
            <person name="La Ragione R."/>
            <person name="Hildebrand F."/>
            <person name="Pallen M.J."/>
        </authorList>
    </citation>
    <scope>NUCLEOTIDE SEQUENCE</scope>
    <source>
        <strain evidence="15">ChiSxjej2B14-8506</strain>
    </source>
</reference>
<keyword evidence="4 12" id="KW-0227">DNA damage</keyword>
<evidence type="ECO:0000313" key="16">
    <source>
        <dbReference type="Proteomes" id="UP000824123"/>
    </source>
</evidence>
<feature type="binding site" evidence="12">
    <location>
        <position position="199"/>
    </location>
    <ligand>
        <name>[4Fe-4S] cluster</name>
        <dbReference type="ChEBI" id="CHEBI:49883"/>
    </ligand>
</feature>
<reference evidence="15" key="1">
    <citation type="submission" date="2020-10" db="EMBL/GenBank/DDBJ databases">
        <authorList>
            <person name="Gilroy R."/>
        </authorList>
    </citation>
    <scope>NUCLEOTIDE SEQUENCE</scope>
    <source>
        <strain evidence="15">ChiSxjej2B14-8506</strain>
    </source>
</reference>
<keyword evidence="2 12" id="KW-0004">4Fe-4S</keyword>
<evidence type="ECO:0000259" key="14">
    <source>
        <dbReference type="SMART" id="SM00478"/>
    </source>
</evidence>
<dbReference type="GO" id="GO:0051539">
    <property type="term" value="F:4 iron, 4 sulfur cluster binding"/>
    <property type="evidence" value="ECO:0007669"/>
    <property type="project" value="UniProtKB-UniRule"/>
</dbReference>
<dbReference type="InterPro" id="IPR023170">
    <property type="entry name" value="HhH_base_excis_C"/>
</dbReference>
<gene>
    <name evidence="12 15" type="primary">nth</name>
    <name evidence="15" type="ORF">IAC59_05235</name>
</gene>
<dbReference type="PANTHER" id="PTHR10359">
    <property type="entry name" value="A/G-SPECIFIC ADENINE GLYCOSYLASE/ENDONUCLEASE III"/>
    <property type="match status" value="1"/>
</dbReference>
<dbReference type="Pfam" id="PF00730">
    <property type="entry name" value="HhH-GPD"/>
    <property type="match status" value="1"/>
</dbReference>
<keyword evidence="8 12" id="KW-0238">DNA-binding</keyword>
<evidence type="ECO:0000313" key="15">
    <source>
        <dbReference type="EMBL" id="HIU46641.1"/>
    </source>
</evidence>
<dbReference type="SMART" id="SM00478">
    <property type="entry name" value="ENDO3c"/>
    <property type="match status" value="1"/>
</dbReference>
<dbReference type="InterPro" id="IPR003651">
    <property type="entry name" value="Endonuclease3_FeS-loop_motif"/>
</dbReference>
<evidence type="ECO:0000256" key="1">
    <source>
        <dbReference type="ARBA" id="ARBA00008343"/>
    </source>
</evidence>
<dbReference type="AlphaFoldDB" id="A0A9D1S4J9"/>
<dbReference type="FunFam" id="1.10.340.30:FF:000001">
    <property type="entry name" value="Endonuclease III"/>
    <property type="match status" value="1"/>
</dbReference>
<dbReference type="GO" id="GO:0019104">
    <property type="term" value="F:DNA N-glycosylase activity"/>
    <property type="evidence" value="ECO:0007669"/>
    <property type="project" value="UniProtKB-UniRule"/>
</dbReference>
<feature type="binding site" evidence="12">
    <location>
        <position position="204"/>
    </location>
    <ligand>
        <name>[4Fe-4S] cluster</name>
        <dbReference type="ChEBI" id="CHEBI:49883"/>
    </ligand>
</feature>
<evidence type="ECO:0000256" key="10">
    <source>
        <dbReference type="ARBA" id="ARBA00023239"/>
    </source>
</evidence>
<evidence type="ECO:0000256" key="4">
    <source>
        <dbReference type="ARBA" id="ARBA00022763"/>
    </source>
</evidence>
<dbReference type="PANTHER" id="PTHR10359:SF18">
    <property type="entry name" value="ENDONUCLEASE III"/>
    <property type="match status" value="1"/>
</dbReference>
<dbReference type="FunFam" id="1.10.1670.10:FF:000001">
    <property type="entry name" value="Endonuclease III"/>
    <property type="match status" value="1"/>
</dbReference>
<proteinExistence type="inferred from homology"/>
<feature type="binding site" evidence="12">
    <location>
        <position position="196"/>
    </location>
    <ligand>
        <name>[4Fe-4S] cluster</name>
        <dbReference type="ChEBI" id="CHEBI:49883"/>
    </ligand>
</feature>
<comment type="caution">
    <text evidence="15">The sequence shown here is derived from an EMBL/GenBank/DDBJ whole genome shotgun (WGS) entry which is preliminary data.</text>
</comment>
<evidence type="ECO:0000256" key="2">
    <source>
        <dbReference type="ARBA" id="ARBA00022485"/>
    </source>
</evidence>
<keyword evidence="6 12" id="KW-0408">Iron</keyword>
<dbReference type="NCBIfam" id="TIGR01083">
    <property type="entry name" value="nth"/>
    <property type="match status" value="1"/>
</dbReference>
<dbReference type="PIRSF" id="PIRSF001435">
    <property type="entry name" value="Nth"/>
    <property type="match status" value="1"/>
</dbReference>
<keyword evidence="15" id="KW-0540">Nuclease</keyword>
<dbReference type="Proteomes" id="UP000824123">
    <property type="component" value="Unassembled WGS sequence"/>
</dbReference>
<dbReference type="PROSITE" id="PS01155">
    <property type="entry name" value="ENDONUCLEASE_III_2"/>
    <property type="match status" value="1"/>
</dbReference>
<dbReference type="GO" id="GO:0046872">
    <property type="term" value="F:metal ion binding"/>
    <property type="evidence" value="ECO:0007669"/>
    <property type="project" value="UniProtKB-KW"/>
</dbReference>